<proteinExistence type="predicted"/>
<evidence type="ECO:0000313" key="3">
    <source>
        <dbReference type="Proteomes" id="UP000586671"/>
    </source>
</evidence>
<dbReference type="AlphaFoldDB" id="A0A7K5Y311"/>
<keyword evidence="3" id="KW-1185">Reference proteome</keyword>
<gene>
    <name evidence="2" type="primary">Btn1a1_5</name>
    <name evidence="2" type="ORF">DROARD_R02791</name>
</gene>
<dbReference type="PANTHER" id="PTHR24103">
    <property type="entry name" value="E3 UBIQUITIN-PROTEIN LIGASE TRIM"/>
    <property type="match status" value="1"/>
</dbReference>
<dbReference type="EMBL" id="VYZM01023508">
    <property type="protein sequence ID" value="NWU59718.1"/>
    <property type="molecule type" value="Genomic_DNA"/>
</dbReference>
<reference evidence="2 3" key="1">
    <citation type="submission" date="2019-09" db="EMBL/GenBank/DDBJ databases">
        <title>Bird 10,000 Genomes (B10K) Project - Family phase.</title>
        <authorList>
            <person name="Zhang G."/>
        </authorList>
    </citation>
    <scope>NUCLEOTIDE SEQUENCE [LARGE SCALE GENOMIC DNA]</scope>
    <source>
        <strain evidence="2">B10K-DU-012-55</strain>
        <tissue evidence="2">Muscle</tissue>
    </source>
</reference>
<dbReference type="Pfam" id="PF00622">
    <property type="entry name" value="SPRY"/>
    <property type="match status" value="1"/>
</dbReference>
<sequence>EVTSDDDMAHTRLEMSDGGKRVKDTGAIKIASTKEKRVDSHAVVPAKEGYASGRQYWEVYVGKRRSCVVGIAWESVTRKGTVTLSPKNGFWVVGFADGREYWAYTDPWTRLRVSGKLQKIGIFLDVSAKKIEFYNVHKKAALYTFTVGGDISQEEKIFPFFSTGPAAAKPDDEPQRLVWVLDDDDQ</sequence>
<dbReference type="InterPro" id="IPR050143">
    <property type="entry name" value="TRIM/RBCC"/>
</dbReference>
<dbReference type="Gene3D" id="2.60.120.920">
    <property type="match status" value="1"/>
</dbReference>
<evidence type="ECO:0000259" key="1">
    <source>
        <dbReference type="PROSITE" id="PS50188"/>
    </source>
</evidence>
<feature type="domain" description="B30.2/SPRY" evidence="1">
    <location>
        <begin position="1"/>
        <end position="175"/>
    </location>
</feature>
<dbReference type="SUPFAM" id="SSF49899">
    <property type="entry name" value="Concanavalin A-like lectins/glucanases"/>
    <property type="match status" value="1"/>
</dbReference>
<feature type="non-terminal residue" evidence="2">
    <location>
        <position position="186"/>
    </location>
</feature>
<dbReference type="PROSITE" id="PS50188">
    <property type="entry name" value="B302_SPRY"/>
    <property type="match status" value="1"/>
</dbReference>
<organism evidence="2 3">
    <name type="scientific">Dromas ardeola</name>
    <dbReference type="NCBI Taxonomy" id="458190"/>
    <lineage>
        <taxon>Eukaryota</taxon>
        <taxon>Metazoa</taxon>
        <taxon>Chordata</taxon>
        <taxon>Craniata</taxon>
        <taxon>Vertebrata</taxon>
        <taxon>Euteleostomi</taxon>
        <taxon>Archelosauria</taxon>
        <taxon>Archosauria</taxon>
        <taxon>Dinosauria</taxon>
        <taxon>Saurischia</taxon>
        <taxon>Theropoda</taxon>
        <taxon>Coelurosauria</taxon>
        <taxon>Aves</taxon>
        <taxon>Neognathae</taxon>
        <taxon>Neoaves</taxon>
        <taxon>Charadriiformes</taxon>
        <taxon>Dromadidae</taxon>
        <taxon>Dromas</taxon>
    </lineage>
</organism>
<accession>A0A7K5Y311</accession>
<evidence type="ECO:0000313" key="2">
    <source>
        <dbReference type="EMBL" id="NWU59718.1"/>
    </source>
</evidence>
<dbReference type="Proteomes" id="UP000586671">
    <property type="component" value="Unassembled WGS sequence"/>
</dbReference>
<name>A0A7K5Y311_9CHAR</name>
<dbReference type="InterPro" id="IPR001870">
    <property type="entry name" value="B30.2/SPRY"/>
</dbReference>
<protein>
    <submittedName>
        <fullName evidence="2">BT1A1 protein</fullName>
    </submittedName>
</protein>
<comment type="caution">
    <text evidence="2">The sequence shown here is derived from an EMBL/GenBank/DDBJ whole genome shotgun (WGS) entry which is preliminary data.</text>
</comment>
<dbReference type="FunFam" id="2.60.120.920:FF:000004">
    <property type="entry name" value="Butyrophilin subfamily 1 member A1"/>
    <property type="match status" value="1"/>
</dbReference>
<dbReference type="PRINTS" id="PR01407">
    <property type="entry name" value="BUTYPHLNCDUF"/>
</dbReference>
<dbReference type="InterPro" id="IPR043136">
    <property type="entry name" value="B30.2/SPRY_sf"/>
</dbReference>
<feature type="non-terminal residue" evidence="2">
    <location>
        <position position="1"/>
    </location>
</feature>
<dbReference type="InterPro" id="IPR013320">
    <property type="entry name" value="ConA-like_dom_sf"/>
</dbReference>
<dbReference type="InterPro" id="IPR003877">
    <property type="entry name" value="SPRY_dom"/>
</dbReference>
<dbReference type="InterPro" id="IPR003879">
    <property type="entry name" value="Butyrophylin_SPRY"/>
</dbReference>
<dbReference type="SMART" id="SM00449">
    <property type="entry name" value="SPRY"/>
    <property type="match status" value="1"/>
</dbReference>